<comment type="caution">
    <text evidence="1">The sequence shown here is derived from an EMBL/GenBank/DDBJ whole genome shotgun (WGS) entry which is preliminary data.</text>
</comment>
<dbReference type="OrthoDB" id="1450415at2"/>
<evidence type="ECO:0000313" key="2">
    <source>
        <dbReference type="Proteomes" id="UP000323720"/>
    </source>
</evidence>
<dbReference type="EMBL" id="VSKK01000001">
    <property type="protein sequence ID" value="TYB79279.1"/>
    <property type="molecule type" value="Genomic_DNA"/>
</dbReference>
<reference evidence="1 2" key="1">
    <citation type="submission" date="2019-08" db="EMBL/GenBank/DDBJ databases">
        <title>Genomes of Antarctic Bizionia species.</title>
        <authorList>
            <person name="Bowman J.P."/>
        </authorList>
    </citation>
    <scope>NUCLEOTIDE SEQUENCE [LARGE SCALE GENOMIC DNA]</scope>
    <source>
        <strain evidence="1 2">ADA-4</strain>
    </source>
</reference>
<sequence length="136" mass="16110">MNRLLLIVAILSFTSCQNDTELFDNVNEMAQFDRVYKPTLIQSGEENGFLEPMAEYSLFRIDSLDFQYLENSILTNDRFKKGTFYLNIELNDYIYNNDLEILNMSKSLITENKYDKIYYLYLLSDRKTFAVCKVNQ</sequence>
<gene>
    <name evidence="1" type="ORF">ES674_05760</name>
</gene>
<dbReference type="RefSeq" id="WP_148403015.1">
    <property type="nucleotide sequence ID" value="NZ_VSKK01000001.1"/>
</dbReference>
<dbReference type="Proteomes" id="UP000323720">
    <property type="component" value="Unassembled WGS sequence"/>
</dbReference>
<dbReference type="AlphaFoldDB" id="A0A5D0RE46"/>
<accession>A0A5D0RE46</accession>
<evidence type="ECO:0000313" key="1">
    <source>
        <dbReference type="EMBL" id="TYB79279.1"/>
    </source>
</evidence>
<proteinExistence type="predicted"/>
<keyword evidence="2" id="KW-1185">Reference proteome</keyword>
<protein>
    <submittedName>
        <fullName evidence="1">Uncharacterized protein</fullName>
    </submittedName>
</protein>
<organism evidence="1 2">
    <name type="scientific">Bizionia myxarmorum</name>
    <dbReference type="NCBI Taxonomy" id="291186"/>
    <lineage>
        <taxon>Bacteria</taxon>
        <taxon>Pseudomonadati</taxon>
        <taxon>Bacteroidota</taxon>
        <taxon>Flavobacteriia</taxon>
        <taxon>Flavobacteriales</taxon>
        <taxon>Flavobacteriaceae</taxon>
        <taxon>Bizionia</taxon>
    </lineage>
</organism>
<name>A0A5D0RE46_9FLAO</name>
<dbReference type="PROSITE" id="PS51257">
    <property type="entry name" value="PROKAR_LIPOPROTEIN"/>
    <property type="match status" value="1"/>
</dbReference>